<dbReference type="GO" id="GO:0005737">
    <property type="term" value="C:cytoplasm"/>
    <property type="evidence" value="ECO:0007669"/>
    <property type="project" value="TreeGrafter"/>
</dbReference>
<evidence type="ECO:0000313" key="4">
    <source>
        <dbReference type="EMBL" id="TXD41277.1"/>
    </source>
</evidence>
<evidence type="ECO:0000256" key="2">
    <source>
        <dbReference type="ARBA" id="ARBA00023315"/>
    </source>
</evidence>
<organism evidence="4 5">
    <name type="scientific">Lujinxingia vulgaris</name>
    <dbReference type="NCBI Taxonomy" id="2600176"/>
    <lineage>
        <taxon>Bacteria</taxon>
        <taxon>Deltaproteobacteria</taxon>
        <taxon>Bradymonadales</taxon>
        <taxon>Lujinxingiaceae</taxon>
        <taxon>Lujinxingia</taxon>
    </lineage>
</organism>
<dbReference type="InterPro" id="IPR045039">
    <property type="entry name" value="NSI-like"/>
</dbReference>
<dbReference type="SUPFAM" id="SSF55729">
    <property type="entry name" value="Acyl-CoA N-acyltransferases (Nat)"/>
    <property type="match status" value="1"/>
</dbReference>
<sequence>MLRYQTHLTTITSAHLQGFFVGWPTHPDPATHLRILQNAYALALAVDTETGHVIGFANAISDGVLSAYIPLLEVLPEWQGQGIGRRLIAELSAQLDHLYMVDIVCDPELEAFYAPLGFRALKGMARRHYSNQRGAGES</sequence>
<dbReference type="AlphaFoldDB" id="A0A5C6XM57"/>
<proteinExistence type="predicted"/>
<dbReference type="Gene3D" id="3.40.630.30">
    <property type="match status" value="1"/>
</dbReference>
<gene>
    <name evidence="4" type="ORF">FRC96_04645</name>
</gene>
<keyword evidence="1 4" id="KW-0808">Transferase</keyword>
<dbReference type="InterPro" id="IPR000182">
    <property type="entry name" value="GNAT_dom"/>
</dbReference>
<name>A0A5C6XM57_9DELT</name>
<keyword evidence="2" id="KW-0012">Acyltransferase</keyword>
<dbReference type="RefSeq" id="WP_146973259.1">
    <property type="nucleotide sequence ID" value="NZ_VOSL01000020.1"/>
</dbReference>
<dbReference type="PANTHER" id="PTHR43626:SF4">
    <property type="entry name" value="GCN5-RELATED N-ACETYLTRANSFERASE 2, CHLOROPLASTIC"/>
    <property type="match status" value="1"/>
</dbReference>
<comment type="caution">
    <text evidence="4">The sequence shown here is derived from an EMBL/GenBank/DDBJ whole genome shotgun (WGS) entry which is preliminary data.</text>
</comment>
<protein>
    <submittedName>
        <fullName evidence="4">GNAT family N-acetyltransferase</fullName>
    </submittedName>
</protein>
<reference evidence="4 5" key="1">
    <citation type="submission" date="2019-08" db="EMBL/GenBank/DDBJ databases">
        <title>Bradymonadales sp. TMQ2.</title>
        <authorList>
            <person name="Liang Q."/>
        </authorList>
    </citation>
    <scope>NUCLEOTIDE SEQUENCE [LARGE SCALE GENOMIC DNA]</scope>
    <source>
        <strain evidence="4 5">TMQ2</strain>
    </source>
</reference>
<accession>A0A5C6XM57</accession>
<dbReference type="PANTHER" id="PTHR43626">
    <property type="entry name" value="ACYL-COA N-ACYLTRANSFERASE"/>
    <property type="match status" value="1"/>
</dbReference>
<dbReference type="InterPro" id="IPR016181">
    <property type="entry name" value="Acyl_CoA_acyltransferase"/>
</dbReference>
<dbReference type="Pfam" id="PF13673">
    <property type="entry name" value="Acetyltransf_10"/>
    <property type="match status" value="1"/>
</dbReference>
<dbReference type="GO" id="GO:0008080">
    <property type="term" value="F:N-acetyltransferase activity"/>
    <property type="evidence" value="ECO:0007669"/>
    <property type="project" value="InterPro"/>
</dbReference>
<evidence type="ECO:0000259" key="3">
    <source>
        <dbReference type="PROSITE" id="PS51186"/>
    </source>
</evidence>
<feature type="domain" description="N-acetyltransferase" evidence="3">
    <location>
        <begin position="1"/>
        <end position="136"/>
    </location>
</feature>
<dbReference type="EMBL" id="VOSL01000020">
    <property type="protein sequence ID" value="TXD41277.1"/>
    <property type="molecule type" value="Genomic_DNA"/>
</dbReference>
<dbReference type="CDD" id="cd04301">
    <property type="entry name" value="NAT_SF"/>
    <property type="match status" value="1"/>
</dbReference>
<dbReference type="Proteomes" id="UP000321046">
    <property type="component" value="Unassembled WGS sequence"/>
</dbReference>
<evidence type="ECO:0000256" key="1">
    <source>
        <dbReference type="ARBA" id="ARBA00022679"/>
    </source>
</evidence>
<evidence type="ECO:0000313" key="5">
    <source>
        <dbReference type="Proteomes" id="UP000321046"/>
    </source>
</evidence>
<dbReference type="PROSITE" id="PS51186">
    <property type="entry name" value="GNAT"/>
    <property type="match status" value="1"/>
</dbReference>
<dbReference type="OrthoDB" id="9775804at2"/>